<evidence type="ECO:0000256" key="4">
    <source>
        <dbReference type="ARBA" id="ARBA00022475"/>
    </source>
</evidence>
<dbReference type="InterPro" id="IPR000522">
    <property type="entry name" value="ABC_transptr_permease_BtuC"/>
</dbReference>
<feature type="transmembrane region" description="Helical" evidence="11">
    <location>
        <begin position="30"/>
        <end position="53"/>
    </location>
</feature>
<dbReference type="GO" id="GO:0022857">
    <property type="term" value="F:transmembrane transporter activity"/>
    <property type="evidence" value="ECO:0007669"/>
    <property type="project" value="InterPro"/>
</dbReference>
<dbReference type="SUPFAM" id="SSF81345">
    <property type="entry name" value="ABC transporter involved in vitamin B12 uptake, BtuC"/>
    <property type="match status" value="1"/>
</dbReference>
<dbReference type="PANTHER" id="PTHR30472">
    <property type="entry name" value="FERRIC ENTEROBACTIN TRANSPORT SYSTEM PERMEASE PROTEIN"/>
    <property type="match status" value="1"/>
</dbReference>
<dbReference type="Proteomes" id="UP000011657">
    <property type="component" value="Unassembled WGS sequence"/>
</dbReference>
<dbReference type="FunFam" id="1.10.3470.10:FF:000001">
    <property type="entry name" value="Vitamin B12 ABC transporter permease BtuC"/>
    <property type="match status" value="1"/>
</dbReference>
<evidence type="ECO:0000256" key="3">
    <source>
        <dbReference type="ARBA" id="ARBA00022448"/>
    </source>
</evidence>
<feature type="transmembrane region" description="Helical" evidence="11">
    <location>
        <begin position="349"/>
        <end position="367"/>
    </location>
</feature>
<protein>
    <recommendedName>
        <fullName evidence="10">Cobalamin import system permease protein BtuC</fullName>
    </recommendedName>
</protein>
<evidence type="ECO:0000313" key="13">
    <source>
        <dbReference type="Proteomes" id="UP000011657"/>
    </source>
</evidence>
<dbReference type="PATRIC" id="fig|1227488.3.peg.1961"/>
<keyword evidence="4" id="KW-1003">Cell membrane</keyword>
<evidence type="ECO:0000256" key="7">
    <source>
        <dbReference type="ARBA" id="ARBA00023136"/>
    </source>
</evidence>
<evidence type="ECO:0000256" key="1">
    <source>
        <dbReference type="ARBA" id="ARBA00004651"/>
    </source>
</evidence>
<comment type="similarity">
    <text evidence="2">Belongs to the binding-protein-dependent transport system permease family. FecCD subfamily.</text>
</comment>
<dbReference type="eggNOG" id="arCOG01007">
    <property type="taxonomic scope" value="Archaea"/>
</dbReference>
<dbReference type="CDD" id="cd06550">
    <property type="entry name" value="TM_ABC_iron-siderophores_like"/>
    <property type="match status" value="1"/>
</dbReference>
<keyword evidence="6 11" id="KW-1133">Transmembrane helix</keyword>
<keyword evidence="13" id="KW-1185">Reference proteome</keyword>
<dbReference type="Pfam" id="PF01032">
    <property type="entry name" value="FecCD"/>
    <property type="match status" value="1"/>
</dbReference>
<dbReference type="STRING" id="1227488.C477_09941"/>
<dbReference type="PANTHER" id="PTHR30472:SF25">
    <property type="entry name" value="ABC TRANSPORTER PERMEASE PROTEIN MJ0876-RELATED"/>
    <property type="match status" value="1"/>
</dbReference>
<feature type="transmembrane region" description="Helical" evidence="11">
    <location>
        <begin position="238"/>
        <end position="257"/>
    </location>
</feature>
<comment type="function">
    <text evidence="8">Required for corrinoid utilization. Probably part of the ABC transporter complex BtuCDF involved in cobalamin (vitamin B12) import. Probably involved in the translocation of the substrate across the membrane.</text>
</comment>
<name>M0C9N0_9EURY</name>
<dbReference type="GO" id="GO:0005886">
    <property type="term" value="C:plasma membrane"/>
    <property type="evidence" value="ECO:0007669"/>
    <property type="project" value="UniProtKB-SubCell"/>
</dbReference>
<evidence type="ECO:0000256" key="10">
    <source>
        <dbReference type="ARBA" id="ARBA00071366"/>
    </source>
</evidence>
<organism evidence="12 13">
    <name type="scientific">Haloterrigena salina JCM 13891</name>
    <dbReference type="NCBI Taxonomy" id="1227488"/>
    <lineage>
        <taxon>Archaea</taxon>
        <taxon>Methanobacteriati</taxon>
        <taxon>Methanobacteriota</taxon>
        <taxon>Stenosarchaea group</taxon>
        <taxon>Halobacteria</taxon>
        <taxon>Halobacteriales</taxon>
        <taxon>Natrialbaceae</taxon>
        <taxon>Haloterrigena</taxon>
    </lineage>
</organism>
<evidence type="ECO:0000256" key="6">
    <source>
        <dbReference type="ARBA" id="ARBA00022989"/>
    </source>
</evidence>
<comment type="caution">
    <text evidence="12">The sequence shown here is derived from an EMBL/GenBank/DDBJ whole genome shotgun (WGS) entry which is preliminary data.</text>
</comment>
<dbReference type="OrthoDB" id="27848at2157"/>
<evidence type="ECO:0000256" key="8">
    <source>
        <dbReference type="ARBA" id="ARBA00053891"/>
    </source>
</evidence>
<comment type="subcellular location">
    <subcellularLocation>
        <location evidence="1">Cell membrane</location>
        <topology evidence="1">Multi-pass membrane protein</topology>
    </subcellularLocation>
</comment>
<gene>
    <name evidence="12" type="ORF">C477_09941</name>
</gene>
<keyword evidence="3" id="KW-0813">Transport</keyword>
<feature type="transmembrane region" description="Helical" evidence="11">
    <location>
        <begin position="187"/>
        <end position="208"/>
    </location>
</feature>
<evidence type="ECO:0000256" key="2">
    <source>
        <dbReference type="ARBA" id="ARBA00007935"/>
    </source>
</evidence>
<keyword evidence="7 11" id="KW-0472">Membrane</keyword>
<dbReference type="InterPro" id="IPR037294">
    <property type="entry name" value="ABC_BtuC-like"/>
</dbReference>
<comment type="subunit">
    <text evidence="9">The complex is composed of two ATP-binding proteins (BtuD), two transmembrane proteins (BtuC) and a solute-binding protein (BtuF).</text>
</comment>
<feature type="transmembrane region" description="Helical" evidence="11">
    <location>
        <begin position="104"/>
        <end position="122"/>
    </location>
</feature>
<sequence length="376" mass="39610">MAGASSTVVDDSSGDTDATGNYLEWVDARLLSVIAGSLVVLLAATVLQVSFGAYPLTLGEAWRTVFNPGLLFNLDLWRAFLLGAELPDWLTTRQHVVWNIRLPRVIVGVLVGANLALAGAIFQIVTRNELASPYILGVSDGAGLAVLLTLTMFSGMMGWLPLLAAAGGAFAFLLVYAIAWKNGTSPIRLVLAGVIVGSVFGSLQRALFFFIDDLGVAMAAQTWLSGSLLGTDWEQVRIALPFTILTIVLALAVTRQLNVLLLGEKTARSLGMSVERVRFAVAGIAILSTAAAIAVAGLVGFVGLIVPHMVRNLVGGDTKRLLVGCLFVGPALLVGADVGARLALNPVQLPVGIITGLVGGPYFLYLMRKQENMGEI</sequence>
<evidence type="ECO:0000256" key="9">
    <source>
        <dbReference type="ARBA" id="ARBA00064420"/>
    </source>
</evidence>
<proteinExistence type="inferred from homology"/>
<dbReference type="AlphaFoldDB" id="M0C9N0"/>
<dbReference type="Gene3D" id="1.10.3470.10">
    <property type="entry name" value="ABC transporter involved in vitamin B12 uptake, BtuC"/>
    <property type="match status" value="1"/>
</dbReference>
<reference evidence="12 13" key="1">
    <citation type="journal article" date="2014" name="PLoS Genet.">
        <title>Phylogenetically driven sequencing of extremely halophilic archaea reveals strategies for static and dynamic osmo-response.</title>
        <authorList>
            <person name="Becker E.A."/>
            <person name="Seitzer P.M."/>
            <person name="Tritt A."/>
            <person name="Larsen D."/>
            <person name="Krusor M."/>
            <person name="Yao A.I."/>
            <person name="Wu D."/>
            <person name="Madern D."/>
            <person name="Eisen J.A."/>
            <person name="Darling A.E."/>
            <person name="Facciotti M.T."/>
        </authorList>
    </citation>
    <scope>NUCLEOTIDE SEQUENCE [LARGE SCALE GENOMIC DNA]</scope>
    <source>
        <strain evidence="12 13">JCM 13891</strain>
    </source>
</reference>
<feature type="transmembrane region" description="Helical" evidence="11">
    <location>
        <begin position="159"/>
        <end position="180"/>
    </location>
</feature>
<dbReference type="RefSeq" id="WP_008894291.1">
    <property type="nucleotide sequence ID" value="NZ_AOIS01000035.1"/>
</dbReference>
<keyword evidence="5 11" id="KW-0812">Transmembrane</keyword>
<accession>M0C9N0</accession>
<feature type="transmembrane region" description="Helical" evidence="11">
    <location>
        <begin position="134"/>
        <end position="153"/>
    </location>
</feature>
<evidence type="ECO:0000313" key="12">
    <source>
        <dbReference type="EMBL" id="ELZ18619.1"/>
    </source>
</evidence>
<dbReference type="EMBL" id="AOIS01000035">
    <property type="protein sequence ID" value="ELZ18619.1"/>
    <property type="molecule type" value="Genomic_DNA"/>
</dbReference>
<feature type="transmembrane region" description="Helical" evidence="11">
    <location>
        <begin position="277"/>
        <end position="309"/>
    </location>
</feature>
<evidence type="ECO:0000256" key="11">
    <source>
        <dbReference type="SAM" id="Phobius"/>
    </source>
</evidence>
<evidence type="ECO:0000256" key="5">
    <source>
        <dbReference type="ARBA" id="ARBA00022692"/>
    </source>
</evidence>